<feature type="transmembrane region" description="Helical" evidence="9">
    <location>
        <begin position="135"/>
        <end position="155"/>
    </location>
</feature>
<dbReference type="PANTHER" id="PTHR32243">
    <property type="entry name" value="MALTOSE TRANSPORT SYSTEM PERMEASE-RELATED"/>
    <property type="match status" value="1"/>
</dbReference>
<name>A0A7W9GBN2_9ACTN</name>
<dbReference type="EMBL" id="JACHMB010000001">
    <property type="protein sequence ID" value="MBB5780711.1"/>
    <property type="molecule type" value="Genomic_DNA"/>
</dbReference>
<evidence type="ECO:0000256" key="1">
    <source>
        <dbReference type="ARBA" id="ARBA00004651"/>
    </source>
</evidence>
<dbReference type="InterPro" id="IPR035906">
    <property type="entry name" value="MetI-like_sf"/>
</dbReference>
<feature type="domain" description="ABC transmembrane type-1" evidence="11">
    <location>
        <begin position="99"/>
        <end position="290"/>
    </location>
</feature>
<evidence type="ECO:0000313" key="13">
    <source>
        <dbReference type="Proteomes" id="UP000579153"/>
    </source>
</evidence>
<dbReference type="CDD" id="cd06261">
    <property type="entry name" value="TM_PBP2"/>
    <property type="match status" value="1"/>
</dbReference>
<keyword evidence="8 9" id="KW-0472">Membrane</keyword>
<feature type="transmembrane region" description="Helical" evidence="9">
    <location>
        <begin position="36"/>
        <end position="61"/>
    </location>
</feature>
<dbReference type="AlphaFoldDB" id="A0A7W9GBN2"/>
<feature type="transmembrane region" description="Helical" evidence="9">
    <location>
        <begin position="98"/>
        <end position="123"/>
    </location>
</feature>
<dbReference type="PROSITE" id="PS50928">
    <property type="entry name" value="ABC_TM1"/>
    <property type="match status" value="1"/>
</dbReference>
<evidence type="ECO:0000259" key="11">
    <source>
        <dbReference type="PROSITE" id="PS50928"/>
    </source>
</evidence>
<keyword evidence="5" id="KW-0762">Sugar transport</keyword>
<evidence type="ECO:0000256" key="7">
    <source>
        <dbReference type="ARBA" id="ARBA00022989"/>
    </source>
</evidence>
<keyword evidence="3 9" id="KW-0813">Transport</keyword>
<evidence type="ECO:0000313" key="12">
    <source>
        <dbReference type="EMBL" id="MBB5780711.1"/>
    </source>
</evidence>
<keyword evidence="6 9" id="KW-0812">Transmembrane</keyword>
<protein>
    <submittedName>
        <fullName evidence="12">Arabinogalactan oligomer/maltooligosaccharide transport system permease protein</fullName>
    </submittedName>
</protein>
<dbReference type="GO" id="GO:0015423">
    <property type="term" value="F:ABC-type maltose transporter activity"/>
    <property type="evidence" value="ECO:0007669"/>
    <property type="project" value="TreeGrafter"/>
</dbReference>
<comment type="similarity">
    <text evidence="2">Belongs to the binding-protein-dependent transport system permease family. MalFG subfamily.</text>
</comment>
<organism evidence="12 13">
    <name type="scientific">Nonomuraea jabiensis</name>
    <dbReference type="NCBI Taxonomy" id="882448"/>
    <lineage>
        <taxon>Bacteria</taxon>
        <taxon>Bacillati</taxon>
        <taxon>Actinomycetota</taxon>
        <taxon>Actinomycetes</taxon>
        <taxon>Streptosporangiales</taxon>
        <taxon>Streptosporangiaceae</taxon>
        <taxon>Nonomuraea</taxon>
    </lineage>
</organism>
<keyword evidence="13" id="KW-1185">Reference proteome</keyword>
<comment type="caution">
    <text evidence="12">The sequence shown here is derived from an EMBL/GenBank/DDBJ whole genome shotgun (WGS) entry which is preliminary data.</text>
</comment>
<comment type="subcellular location">
    <subcellularLocation>
        <location evidence="1 9">Cell membrane</location>
        <topology evidence="1 9">Multi-pass membrane protein</topology>
    </subcellularLocation>
</comment>
<evidence type="ECO:0000256" key="10">
    <source>
        <dbReference type="SAM" id="MobiDB-lite"/>
    </source>
</evidence>
<feature type="compositionally biased region" description="Gly residues" evidence="10">
    <location>
        <begin position="8"/>
        <end position="28"/>
    </location>
</feature>
<dbReference type="GO" id="GO:0042956">
    <property type="term" value="P:maltodextrin transmembrane transport"/>
    <property type="evidence" value="ECO:0007669"/>
    <property type="project" value="TreeGrafter"/>
</dbReference>
<reference evidence="12 13" key="1">
    <citation type="submission" date="2020-08" db="EMBL/GenBank/DDBJ databases">
        <title>Sequencing the genomes of 1000 actinobacteria strains.</title>
        <authorList>
            <person name="Klenk H.-P."/>
        </authorList>
    </citation>
    <scope>NUCLEOTIDE SEQUENCE [LARGE SCALE GENOMIC DNA]</scope>
    <source>
        <strain evidence="12 13">DSM 45507</strain>
    </source>
</reference>
<evidence type="ECO:0000256" key="4">
    <source>
        <dbReference type="ARBA" id="ARBA00022475"/>
    </source>
</evidence>
<feature type="transmembrane region" description="Helical" evidence="9">
    <location>
        <begin position="167"/>
        <end position="186"/>
    </location>
</feature>
<feature type="transmembrane region" description="Helical" evidence="9">
    <location>
        <begin position="224"/>
        <end position="246"/>
    </location>
</feature>
<dbReference type="Pfam" id="PF00528">
    <property type="entry name" value="BPD_transp_1"/>
    <property type="match status" value="1"/>
</dbReference>
<dbReference type="RefSeq" id="WP_313045794.1">
    <property type="nucleotide sequence ID" value="NZ_JACHMB010000001.1"/>
</dbReference>
<dbReference type="InterPro" id="IPR000515">
    <property type="entry name" value="MetI-like"/>
</dbReference>
<proteinExistence type="inferred from homology"/>
<dbReference type="Gene3D" id="1.10.3720.10">
    <property type="entry name" value="MetI-like"/>
    <property type="match status" value="1"/>
</dbReference>
<evidence type="ECO:0000256" key="2">
    <source>
        <dbReference type="ARBA" id="ARBA00009047"/>
    </source>
</evidence>
<sequence length="305" mass="32838">MSTTTHGQGQGHGHGPGPGPGQGHGPGRGRGERGPLASIGLHAGLLLAVAISLFPVVWLVLTSLKPRDSWLSAELRLFDHSSLDNYVRVLTATEFPQWLLNSVLTAGLTMLAGVFLAATTGYAVSRFRFPGHRSVMWLLLITQMFPVAILIVPLYNLMAGLGLLNQIPGLVIAYMTISVPFCAWMMKSYFDTVPVEIDQAAMVDGLTPFGTFWRVVLPLARPGIAVTAFYCFMTAWGEVGYATVFMSQEDKRTLGVGLQQFVGQHWSDWGLMTASAVLIAIPAGAVFLLVQRHLITGLTAGATKS</sequence>
<evidence type="ECO:0000256" key="9">
    <source>
        <dbReference type="RuleBase" id="RU363032"/>
    </source>
</evidence>
<gene>
    <name evidence="12" type="ORF">HD596_007467</name>
</gene>
<feature type="transmembrane region" description="Helical" evidence="9">
    <location>
        <begin position="266"/>
        <end position="290"/>
    </location>
</feature>
<keyword evidence="7 9" id="KW-1133">Transmembrane helix</keyword>
<evidence type="ECO:0000256" key="6">
    <source>
        <dbReference type="ARBA" id="ARBA00022692"/>
    </source>
</evidence>
<dbReference type="InterPro" id="IPR050901">
    <property type="entry name" value="BP-dep_ABC_trans_perm"/>
</dbReference>
<dbReference type="Proteomes" id="UP000579153">
    <property type="component" value="Unassembled WGS sequence"/>
</dbReference>
<dbReference type="SUPFAM" id="SSF161098">
    <property type="entry name" value="MetI-like"/>
    <property type="match status" value="1"/>
</dbReference>
<accession>A0A7W9GBN2</accession>
<feature type="region of interest" description="Disordered" evidence="10">
    <location>
        <begin position="1"/>
        <end position="33"/>
    </location>
</feature>
<keyword evidence="4" id="KW-1003">Cell membrane</keyword>
<dbReference type="GO" id="GO:0005886">
    <property type="term" value="C:plasma membrane"/>
    <property type="evidence" value="ECO:0007669"/>
    <property type="project" value="UniProtKB-SubCell"/>
</dbReference>
<evidence type="ECO:0000256" key="5">
    <source>
        <dbReference type="ARBA" id="ARBA00022597"/>
    </source>
</evidence>
<dbReference type="PANTHER" id="PTHR32243:SF50">
    <property type="entry name" value="MALTOSE_MALTODEXTRIN TRANSPORT SYSTEM PERMEASE PROTEIN MALG"/>
    <property type="match status" value="1"/>
</dbReference>
<evidence type="ECO:0000256" key="3">
    <source>
        <dbReference type="ARBA" id="ARBA00022448"/>
    </source>
</evidence>
<evidence type="ECO:0000256" key="8">
    <source>
        <dbReference type="ARBA" id="ARBA00023136"/>
    </source>
</evidence>